<keyword evidence="8" id="KW-1185">Reference proteome</keyword>
<keyword evidence="5" id="KW-0539">Nucleus</keyword>
<dbReference type="PANTHER" id="PTHR11787:SF4">
    <property type="entry name" value="CHM, RAB ESCORT PROTEIN 1"/>
    <property type="match status" value="1"/>
</dbReference>
<dbReference type="PANTHER" id="PTHR11787">
    <property type="entry name" value="RAB GDP-DISSOCIATION INHIBITOR"/>
    <property type="match status" value="1"/>
</dbReference>
<dbReference type="EMBL" id="SDMP01000021">
    <property type="protein sequence ID" value="RYQ81225.1"/>
    <property type="molecule type" value="Genomic_DNA"/>
</dbReference>
<dbReference type="InterPro" id="IPR018203">
    <property type="entry name" value="GDP_dissociation_inhibitor"/>
</dbReference>
<dbReference type="Gene3D" id="3.50.50.60">
    <property type="entry name" value="FAD/NAD(P)-binding domain"/>
    <property type="match status" value="1"/>
</dbReference>
<dbReference type="GO" id="GO:0005092">
    <property type="term" value="F:GDP-dissociation inhibitor activity"/>
    <property type="evidence" value="ECO:0007669"/>
    <property type="project" value="InterPro"/>
</dbReference>
<comment type="similarity">
    <text evidence="1">Belongs to the Rab GDI family.</text>
</comment>
<dbReference type="Pfam" id="PF02042">
    <property type="entry name" value="RWP-RK"/>
    <property type="match status" value="1"/>
</dbReference>
<protein>
    <recommendedName>
        <fullName evidence="6">RWP-RK domain-containing protein</fullName>
    </recommendedName>
</protein>
<sequence>MAVSEASAYPPIEPTNFDLIIVGTGLPESILAAAASAVKKTVLHLDPNSFYGSHFATLSLIDLTSHLNSHSVPAPPLPPSAAGSGDSDYAVVDLVHDPLYSDIEVEWHGSEDETSKIREDSRKFNIDLGGPRALFCADSCIDLLLKSGAAQYLEFKGVDASLVYEPNGSGLANVPDSRGAIFRDKNLSLKEKNQLMRFFKLVQQHLAGGGDQSESGGDIQKISQEDLESPFVSFLDKMRLPPKIKSILLYAIAMLDYDQDNNEVCKDLLKTKDGIDRLAQYSSSVGRFPNAPGALLYPIYGEGELPQAFCRRAAVKGCIYVLRMPVTSLLIDKVTGCYKGVRLVSGQDLYSHQLIMDPSFVIPSPLSPSLGDFPREKIQLLSQRDLKGMVARGICITRSSIKPDLLNCSVVYPPRSLYPEQVTSVRALQIGSNLAVCPAGTFILYFSTVCNDADEGKKLLKAAMNALLTPPVSVTSESNPIVQSDNEDVKPIVLWNAFYIQKVFTGKFDSMTSAPTPDGNLNYADILDATEKLFGQMYPDQAFFPKTESPEDTMDENGSCCLLQHGFLTQHPLSLQQHHPTRSVHVYCRELLDGDEREEEEVVVEREFVLSESGFYVEMKCTPILTSLKLCVDDVCEGYKNGVWLCVFAFHADHTPQFTHIPSILLFARNSKLKAIPNLLNDLQIIYKLELKAEVKDDLLDSSKEESQGNSDGHQSPQKALPVFNQDLNCLPLDEDTTELIDKKTNVESLPGFGAKKRRAQSDHIAKIALPDLVKYFDVPIVEASRNLNIGLTVLKRKCREFGIPRWPHRKIKSLDNLIHDLEEEAKHQEPKDKVAAMAMVRRQRMLECEKENMEKKPFMDIQTETKRFRQDVFKRRHRARAVEKHSSAV</sequence>
<evidence type="ECO:0000256" key="2">
    <source>
        <dbReference type="ARBA" id="ARBA00023015"/>
    </source>
</evidence>
<dbReference type="PROSITE" id="PS51519">
    <property type="entry name" value="RWP_RK"/>
    <property type="match status" value="1"/>
</dbReference>
<dbReference type="GO" id="GO:0007264">
    <property type="term" value="P:small GTPase-mediated signal transduction"/>
    <property type="evidence" value="ECO:0007669"/>
    <property type="project" value="InterPro"/>
</dbReference>
<proteinExistence type="inferred from homology"/>
<dbReference type="GO" id="GO:0005829">
    <property type="term" value="C:cytosol"/>
    <property type="evidence" value="ECO:0007669"/>
    <property type="project" value="TreeGrafter"/>
</dbReference>
<keyword evidence="3" id="KW-0238">DNA-binding</keyword>
<dbReference type="GO" id="GO:0005634">
    <property type="term" value="C:nucleus"/>
    <property type="evidence" value="ECO:0007669"/>
    <property type="project" value="TreeGrafter"/>
</dbReference>
<accession>A0A444WV06</accession>
<dbReference type="InterPro" id="IPR036188">
    <property type="entry name" value="FAD/NAD-bd_sf"/>
</dbReference>
<evidence type="ECO:0000256" key="4">
    <source>
        <dbReference type="ARBA" id="ARBA00023163"/>
    </source>
</evidence>
<reference evidence="7 8" key="1">
    <citation type="submission" date="2019-01" db="EMBL/GenBank/DDBJ databases">
        <title>Sequencing of cultivated peanut Arachis hypogaea provides insights into genome evolution and oil improvement.</title>
        <authorList>
            <person name="Chen X."/>
        </authorList>
    </citation>
    <scope>NUCLEOTIDE SEQUENCE [LARGE SCALE GENOMIC DNA]</scope>
    <source>
        <strain evidence="8">cv. Fuhuasheng</strain>
        <tissue evidence="7">Leaves</tissue>
    </source>
</reference>
<dbReference type="Gene3D" id="3.30.519.10">
    <property type="entry name" value="Guanine Nucleotide Dissociation Inhibitor, domain 2"/>
    <property type="match status" value="1"/>
</dbReference>
<evidence type="ECO:0000259" key="6">
    <source>
        <dbReference type="PROSITE" id="PS51519"/>
    </source>
</evidence>
<comment type="caution">
    <text evidence="7">The sequence shown here is derived from an EMBL/GenBank/DDBJ whole genome shotgun (WGS) entry which is preliminary data.</text>
</comment>
<dbReference type="GO" id="GO:0003677">
    <property type="term" value="F:DNA binding"/>
    <property type="evidence" value="ECO:0007669"/>
    <property type="project" value="UniProtKB-KW"/>
</dbReference>
<evidence type="ECO:0000256" key="1">
    <source>
        <dbReference type="ARBA" id="ARBA00005593"/>
    </source>
</evidence>
<dbReference type="SUPFAM" id="SSF51905">
    <property type="entry name" value="FAD/NAD(P)-binding domain"/>
    <property type="match status" value="1"/>
</dbReference>
<evidence type="ECO:0000313" key="8">
    <source>
        <dbReference type="Proteomes" id="UP000289738"/>
    </source>
</evidence>
<dbReference type="STRING" id="3818.A0A444WV06"/>
<name>A0A444WV06_ARAHY</name>
<evidence type="ECO:0000256" key="3">
    <source>
        <dbReference type="ARBA" id="ARBA00023125"/>
    </source>
</evidence>
<organism evidence="7 8">
    <name type="scientific">Arachis hypogaea</name>
    <name type="common">Peanut</name>
    <dbReference type="NCBI Taxonomy" id="3818"/>
    <lineage>
        <taxon>Eukaryota</taxon>
        <taxon>Viridiplantae</taxon>
        <taxon>Streptophyta</taxon>
        <taxon>Embryophyta</taxon>
        <taxon>Tracheophyta</taxon>
        <taxon>Spermatophyta</taxon>
        <taxon>Magnoliopsida</taxon>
        <taxon>eudicotyledons</taxon>
        <taxon>Gunneridae</taxon>
        <taxon>Pentapetalae</taxon>
        <taxon>rosids</taxon>
        <taxon>fabids</taxon>
        <taxon>Fabales</taxon>
        <taxon>Fabaceae</taxon>
        <taxon>Papilionoideae</taxon>
        <taxon>50 kb inversion clade</taxon>
        <taxon>dalbergioids sensu lato</taxon>
        <taxon>Dalbergieae</taxon>
        <taxon>Pterocarpus clade</taxon>
        <taxon>Arachis</taxon>
    </lineage>
</organism>
<dbReference type="Pfam" id="PF00996">
    <property type="entry name" value="GDI"/>
    <property type="match status" value="2"/>
</dbReference>
<dbReference type="Gene3D" id="1.10.405.10">
    <property type="entry name" value="Guanine Nucleotide Dissociation Inhibitor, domain 1"/>
    <property type="match status" value="1"/>
</dbReference>
<dbReference type="FunFam" id="1.10.405.10:FF:000008">
    <property type="entry name" value="Rab proteins geranylgeranyltransferase component"/>
    <property type="match status" value="1"/>
</dbReference>
<feature type="domain" description="RWP-RK" evidence="6">
    <location>
        <begin position="750"/>
        <end position="835"/>
    </location>
</feature>
<dbReference type="AlphaFoldDB" id="A0A444WV06"/>
<keyword evidence="2" id="KW-0805">Transcription regulation</keyword>
<dbReference type="Proteomes" id="UP000289738">
    <property type="component" value="Unassembled WGS sequence"/>
</dbReference>
<dbReference type="InterPro" id="IPR003035">
    <property type="entry name" value="RWP-RK_dom"/>
</dbReference>
<keyword evidence="4" id="KW-0804">Transcription</keyword>
<gene>
    <name evidence="7" type="ORF">Ahy_Scaffold1g107205</name>
</gene>
<dbReference type="PRINTS" id="PR00891">
    <property type="entry name" value="RABGDIREP"/>
</dbReference>
<dbReference type="GO" id="GO:0016192">
    <property type="term" value="P:vesicle-mediated transport"/>
    <property type="evidence" value="ECO:0007669"/>
    <property type="project" value="TreeGrafter"/>
</dbReference>
<evidence type="ECO:0000256" key="5">
    <source>
        <dbReference type="ARBA" id="ARBA00023242"/>
    </source>
</evidence>
<dbReference type="GO" id="GO:0005968">
    <property type="term" value="C:Rab-protein geranylgeranyltransferase complex"/>
    <property type="evidence" value="ECO:0007669"/>
    <property type="project" value="TreeGrafter"/>
</dbReference>
<evidence type="ECO:0000313" key="7">
    <source>
        <dbReference type="EMBL" id="RYQ81225.1"/>
    </source>
</evidence>
<dbReference type="SUPFAM" id="SSF54373">
    <property type="entry name" value="FAD-linked reductases, C-terminal domain"/>
    <property type="match status" value="1"/>
</dbReference>